<keyword evidence="6" id="KW-0869">Chloride channel</keyword>
<gene>
    <name evidence="8" type="ORF">L596_013835</name>
</gene>
<comment type="similarity">
    <text evidence="5 6">Belongs to the anion channel-forming bestrophin (TC 1.A.46) family. Calcium-sensitive chloride channel subfamily.</text>
</comment>
<keyword evidence="3" id="KW-1133">Transmembrane helix</keyword>
<feature type="region of interest" description="Disordered" evidence="7">
    <location>
        <begin position="615"/>
        <end position="654"/>
    </location>
</feature>
<dbReference type="GO" id="GO:0034707">
    <property type="term" value="C:chloride channel complex"/>
    <property type="evidence" value="ECO:0007669"/>
    <property type="project" value="UniProtKB-KW"/>
</dbReference>
<dbReference type="GO" id="GO:0005886">
    <property type="term" value="C:plasma membrane"/>
    <property type="evidence" value="ECO:0007669"/>
    <property type="project" value="UniProtKB-SubCell"/>
</dbReference>
<evidence type="ECO:0000256" key="3">
    <source>
        <dbReference type="ARBA" id="ARBA00022989"/>
    </source>
</evidence>
<dbReference type="InterPro" id="IPR021134">
    <property type="entry name" value="Bestrophin-like"/>
</dbReference>
<keyword evidence="6" id="KW-0407">Ion channel</keyword>
<keyword evidence="6" id="KW-1003">Cell membrane</keyword>
<comment type="function">
    <text evidence="6">Forms chloride channels.</text>
</comment>
<sequence>MLGFYVSAVFARWGEIFNNLGWIDSPALLIATYMRGSDDNARMMRRNVLRYLVLTQALVYRDVSTCVKKRFPTLNHLVTAGIMTDNELKEMDKIESPHCKYWQPMLWAFTLVRKARDSRIIDNDMIYMDLLEKLRQYRVQVLNLTLYDWVPVPLVYTQVVNLAVRSYFIIALLGRQYLLTDRNIPNAHGIDLYIPIMTILQFLFYVGWIKVAEVLLNPLGEDDDDFETNYIIDRNLQVGFSIVDDGYNRCPDLEKDIFWESAVPELLYTVESAQRPYNPIVGSCSDLNIADDTFMLRPRKKRLFSTASSTVGPGFDRRTSIFGTDENSDVVPVLNHHMFPRSESIDQNFNGRNFSFHERSSRFGDYLKRKFSKQCSRRGRQDSESSTGEMPPDKFNGMYSVSARLPSKTDNRIWVPNGMSRDSSMCSSVFMDNHPTPFNQSVQSVVSNFGHSLHTSIPGAIENVDASQLNSLLEQYQHAHHLDDGSGTERAGQSGSWTVNELLPVIQEEDQEKMRKSTIDSPTASSNTSVDGASMRRKSTTSSDFRKEALIKSMSRGSGSHKSSSGRIDNPNGTEAEIRPITVKDVKQAIDNEAFEYSSDEEEHEEDILSAVEERRKRFQRKHSRSTPQLHGSSPVGSGKMRWNLGEREGTNSE</sequence>
<dbReference type="PANTHER" id="PTHR10736">
    <property type="entry name" value="BESTROPHIN"/>
    <property type="match status" value="1"/>
</dbReference>
<dbReference type="Pfam" id="PF01062">
    <property type="entry name" value="Bestrophin"/>
    <property type="match status" value="1"/>
</dbReference>
<reference evidence="8 9" key="1">
    <citation type="journal article" date="2015" name="Genome Biol.">
        <title>Comparative genomics of Steinernema reveals deeply conserved gene regulatory networks.</title>
        <authorList>
            <person name="Dillman A.R."/>
            <person name="Macchietto M."/>
            <person name="Porter C.F."/>
            <person name="Rogers A."/>
            <person name="Williams B."/>
            <person name="Antoshechkin I."/>
            <person name="Lee M.M."/>
            <person name="Goodwin Z."/>
            <person name="Lu X."/>
            <person name="Lewis E.E."/>
            <person name="Goodrich-Blair H."/>
            <person name="Stock S.P."/>
            <person name="Adams B.J."/>
            <person name="Sternberg P.W."/>
            <person name="Mortazavi A."/>
        </authorList>
    </citation>
    <scope>NUCLEOTIDE SEQUENCE [LARGE SCALE GENOMIC DNA]</scope>
    <source>
        <strain evidence="8 9">ALL</strain>
    </source>
</reference>
<feature type="compositionally biased region" description="Polar residues" evidence="7">
    <location>
        <begin position="626"/>
        <end position="636"/>
    </location>
</feature>
<feature type="region of interest" description="Disordered" evidence="7">
    <location>
        <begin position="506"/>
        <end position="581"/>
    </location>
</feature>
<accession>A0A4V6A585</accession>
<organism evidence="8 9">
    <name type="scientific">Steinernema carpocapsae</name>
    <name type="common">Entomopathogenic nematode</name>
    <dbReference type="NCBI Taxonomy" id="34508"/>
    <lineage>
        <taxon>Eukaryota</taxon>
        <taxon>Metazoa</taxon>
        <taxon>Ecdysozoa</taxon>
        <taxon>Nematoda</taxon>
        <taxon>Chromadorea</taxon>
        <taxon>Rhabditida</taxon>
        <taxon>Tylenchina</taxon>
        <taxon>Panagrolaimomorpha</taxon>
        <taxon>Strongyloidoidea</taxon>
        <taxon>Steinernematidae</taxon>
        <taxon>Steinernema</taxon>
    </lineage>
</organism>
<dbReference type="OrthoDB" id="201595at2759"/>
<proteinExistence type="inferred from homology"/>
<keyword evidence="2" id="KW-0812">Transmembrane</keyword>
<comment type="caution">
    <text evidence="8">The sequence shown here is derived from an EMBL/GenBank/DDBJ whole genome shotgun (WGS) entry which is preliminary data.</text>
</comment>
<name>A0A4V6A585_STECR</name>
<dbReference type="InterPro" id="IPR000615">
    <property type="entry name" value="Bestrophin"/>
</dbReference>
<evidence type="ECO:0000256" key="7">
    <source>
        <dbReference type="SAM" id="MobiDB-lite"/>
    </source>
</evidence>
<feature type="compositionally biased region" description="Low complexity" evidence="7">
    <location>
        <begin position="552"/>
        <end position="567"/>
    </location>
</feature>
<evidence type="ECO:0000256" key="5">
    <source>
        <dbReference type="ARBA" id="ARBA00034769"/>
    </source>
</evidence>
<dbReference type="Proteomes" id="UP000298663">
    <property type="component" value="Unassembled WGS sequence"/>
</dbReference>
<evidence type="ECO:0000256" key="6">
    <source>
        <dbReference type="RuleBase" id="RU363126"/>
    </source>
</evidence>
<dbReference type="EMBL" id="AZBU02000003">
    <property type="protein sequence ID" value="TKR89785.1"/>
    <property type="molecule type" value="Genomic_DNA"/>
</dbReference>
<dbReference type="AlphaFoldDB" id="A0A4V6A585"/>
<evidence type="ECO:0000313" key="8">
    <source>
        <dbReference type="EMBL" id="TKR89785.1"/>
    </source>
</evidence>
<feature type="region of interest" description="Disordered" evidence="7">
    <location>
        <begin position="374"/>
        <end position="396"/>
    </location>
</feature>
<dbReference type="PANTHER" id="PTHR10736:SF33">
    <property type="entry name" value="BESTROPHIN HOMOLOG"/>
    <property type="match status" value="1"/>
</dbReference>
<dbReference type="GO" id="GO:0005254">
    <property type="term" value="F:chloride channel activity"/>
    <property type="evidence" value="ECO:0007669"/>
    <property type="project" value="UniProtKB-KW"/>
</dbReference>
<keyword evidence="4" id="KW-0472">Membrane</keyword>
<protein>
    <recommendedName>
        <fullName evidence="6">Bestrophin homolog</fullName>
    </recommendedName>
</protein>
<keyword evidence="9" id="KW-1185">Reference proteome</keyword>
<keyword evidence="6" id="KW-0406">Ion transport</keyword>
<evidence type="ECO:0000256" key="2">
    <source>
        <dbReference type="ARBA" id="ARBA00022692"/>
    </source>
</evidence>
<keyword evidence="6" id="KW-0813">Transport</keyword>
<feature type="compositionally biased region" description="Basic and acidic residues" evidence="7">
    <location>
        <begin position="645"/>
        <end position="654"/>
    </location>
</feature>
<evidence type="ECO:0000313" key="9">
    <source>
        <dbReference type="Proteomes" id="UP000298663"/>
    </source>
</evidence>
<reference evidence="8 9" key="2">
    <citation type="journal article" date="2019" name="G3 (Bethesda)">
        <title>Hybrid Assembly of the Genome of the Entomopathogenic Nematode Steinernema carpocapsae Identifies the X-Chromosome.</title>
        <authorList>
            <person name="Serra L."/>
            <person name="Macchietto M."/>
            <person name="Macias-Munoz A."/>
            <person name="McGill C.J."/>
            <person name="Rodriguez I.M."/>
            <person name="Rodriguez B."/>
            <person name="Murad R."/>
            <person name="Mortazavi A."/>
        </authorList>
    </citation>
    <scope>NUCLEOTIDE SEQUENCE [LARGE SCALE GENOMIC DNA]</scope>
    <source>
        <strain evidence="8 9">ALL</strain>
    </source>
</reference>
<evidence type="ECO:0000256" key="4">
    <source>
        <dbReference type="ARBA" id="ARBA00023136"/>
    </source>
</evidence>
<feature type="compositionally biased region" description="Polar residues" evidence="7">
    <location>
        <begin position="519"/>
        <end position="531"/>
    </location>
</feature>
<evidence type="ECO:0000256" key="1">
    <source>
        <dbReference type="ARBA" id="ARBA00004370"/>
    </source>
</evidence>
<keyword evidence="6" id="KW-0868">Chloride</keyword>
<comment type="subcellular location">
    <subcellularLocation>
        <location evidence="6">Cell membrane</location>
        <topology evidence="6">Multi-pass membrane protein</topology>
    </subcellularLocation>
    <subcellularLocation>
        <location evidence="1">Membrane</location>
    </subcellularLocation>
</comment>